<sequence length="290" mass="29334">MNSRDAFVLACTLDVAVRKPGNVSMASAGHHMQAQQFLAAAAAAAGPVTQPGASVGTRIEAAVRASQAAAGCNTNLGIVLLAAPLARAAEAPGATRSMAALADALAGVLGALDVADATLAFAAIAHANPGGLGQAPEQDVHSAPELDLRAAMALAADRDRIAWQYTRGFADVLELAGLLRVAGVPRAGLQAHAPDAATTAAVQQVFVECLGRWPDSHIVRKHGAAVAQTVLHAAQRWRGRPAPDTDPGFAAWDISLKSAGLNPGTSADLTVAALFTAALLGEGPGQWHGT</sequence>
<organism evidence="1 2">
    <name type="scientific">Rubrivivax gelatinosus</name>
    <name type="common">Rhodocyclus gelatinosus</name>
    <name type="synonym">Rhodopseudomonas gelatinosa</name>
    <dbReference type="NCBI Taxonomy" id="28068"/>
    <lineage>
        <taxon>Bacteria</taxon>
        <taxon>Pseudomonadati</taxon>
        <taxon>Pseudomonadota</taxon>
        <taxon>Betaproteobacteria</taxon>
        <taxon>Burkholderiales</taxon>
        <taxon>Sphaerotilaceae</taxon>
        <taxon>Rubrivivax</taxon>
    </lineage>
</organism>
<accession>A0ABS1E207</accession>
<dbReference type="Proteomes" id="UP001041814">
    <property type="component" value="Unassembled WGS sequence"/>
</dbReference>
<proteinExistence type="predicted"/>
<dbReference type="EMBL" id="NRRU01000089">
    <property type="protein sequence ID" value="MBK1714960.1"/>
    <property type="molecule type" value="Genomic_DNA"/>
</dbReference>
<dbReference type="PANTHER" id="PTHR42280:SF1">
    <property type="entry name" value="CITG FAMILY PROTEIN"/>
    <property type="match status" value="1"/>
</dbReference>
<evidence type="ECO:0000313" key="1">
    <source>
        <dbReference type="EMBL" id="MBK1714960.1"/>
    </source>
</evidence>
<gene>
    <name evidence="1" type="ORF">CKO43_19545</name>
</gene>
<dbReference type="RefSeq" id="WP_200379687.1">
    <property type="nucleotide sequence ID" value="NZ_NRRU01000089.1"/>
</dbReference>
<dbReference type="Pfam" id="PF01874">
    <property type="entry name" value="CitG"/>
    <property type="match status" value="1"/>
</dbReference>
<reference evidence="1" key="1">
    <citation type="submission" date="2017-08" db="EMBL/GenBank/DDBJ databases">
        <authorList>
            <person name="Imhoff J.F."/>
            <person name="Rahn T."/>
            <person name="Kuenzel S."/>
            <person name="Neulinger S.C."/>
        </authorList>
    </citation>
    <scope>NUCLEOTIDE SEQUENCE</scope>
    <source>
        <strain evidence="1">IM 151</strain>
    </source>
</reference>
<protein>
    <submittedName>
        <fullName evidence="1">Triphosphoribosyl-dephospho-CoA synthase</fullName>
    </submittedName>
</protein>
<keyword evidence="2" id="KW-1185">Reference proteome</keyword>
<dbReference type="Gene3D" id="1.10.4200.10">
    <property type="entry name" value="Triphosphoribosyl-dephospho-CoA protein"/>
    <property type="match status" value="1"/>
</dbReference>
<dbReference type="InterPro" id="IPR002736">
    <property type="entry name" value="CitG"/>
</dbReference>
<reference evidence="1" key="2">
    <citation type="journal article" date="2020" name="Microorganisms">
        <title>Osmotic Adaptation and Compatible Solute Biosynthesis of Phototrophic Bacteria as Revealed from Genome Analyses.</title>
        <authorList>
            <person name="Imhoff J.F."/>
            <person name="Rahn T."/>
            <person name="Kunzel S."/>
            <person name="Keller A."/>
            <person name="Neulinger S.C."/>
        </authorList>
    </citation>
    <scope>NUCLEOTIDE SEQUENCE</scope>
    <source>
        <strain evidence="1">IM 151</strain>
    </source>
</reference>
<comment type="caution">
    <text evidence="1">The sequence shown here is derived from an EMBL/GenBank/DDBJ whole genome shotgun (WGS) entry which is preliminary data.</text>
</comment>
<evidence type="ECO:0000313" key="2">
    <source>
        <dbReference type="Proteomes" id="UP001041814"/>
    </source>
</evidence>
<name>A0ABS1E207_RUBGE</name>
<dbReference type="PANTHER" id="PTHR42280">
    <property type="entry name" value="CITG FAMILY PROTEIN"/>
    <property type="match status" value="1"/>
</dbReference>